<protein>
    <submittedName>
        <fullName evidence="1">Uncharacterized protein</fullName>
    </submittedName>
</protein>
<gene>
    <name evidence="1" type="ORF">AYI69_g3669</name>
</gene>
<dbReference type="AlphaFoldDB" id="A0A1R1YJE1"/>
<reference evidence="2" key="1">
    <citation type="submission" date="2017-01" db="EMBL/GenBank/DDBJ databases">
        <authorList>
            <person name="Wang Y."/>
            <person name="White M."/>
            <person name="Kvist S."/>
            <person name="Moncalvo J.-M."/>
        </authorList>
    </citation>
    <scope>NUCLEOTIDE SEQUENCE [LARGE SCALE GENOMIC DNA]</scope>
    <source>
        <strain evidence="2">ID-206-W2</strain>
    </source>
</reference>
<name>A0A1R1YJE1_9FUNG</name>
<proteinExistence type="predicted"/>
<evidence type="ECO:0000313" key="2">
    <source>
        <dbReference type="Proteomes" id="UP000187429"/>
    </source>
</evidence>
<comment type="caution">
    <text evidence="1">The sequence shown here is derived from an EMBL/GenBank/DDBJ whole genome shotgun (WGS) entry which is preliminary data.</text>
</comment>
<accession>A0A1R1YJE1</accession>
<dbReference type="EMBL" id="LSSM01001285">
    <property type="protein sequence ID" value="OMJ26915.1"/>
    <property type="molecule type" value="Genomic_DNA"/>
</dbReference>
<evidence type="ECO:0000313" key="1">
    <source>
        <dbReference type="EMBL" id="OMJ26915.1"/>
    </source>
</evidence>
<organism evidence="1 2">
    <name type="scientific">Smittium culicis</name>
    <dbReference type="NCBI Taxonomy" id="133412"/>
    <lineage>
        <taxon>Eukaryota</taxon>
        <taxon>Fungi</taxon>
        <taxon>Fungi incertae sedis</taxon>
        <taxon>Zoopagomycota</taxon>
        <taxon>Kickxellomycotina</taxon>
        <taxon>Harpellomycetes</taxon>
        <taxon>Harpellales</taxon>
        <taxon>Legeriomycetaceae</taxon>
        <taxon>Smittium</taxon>
    </lineage>
</organism>
<keyword evidence="2" id="KW-1185">Reference proteome</keyword>
<dbReference type="Proteomes" id="UP000187429">
    <property type="component" value="Unassembled WGS sequence"/>
</dbReference>
<sequence length="101" mass="11008">MGSECLHIWNGSMVGRPLSFSSGSTMARIGVTRSIALLWSLFDNSVDDPHSQIRFITHVMPMVGFMSDVSEASTRTPKNSLNICTFFSSSGLSTSINIAYL</sequence>